<evidence type="ECO:0000256" key="1">
    <source>
        <dbReference type="SAM" id="MobiDB-lite"/>
    </source>
</evidence>
<dbReference type="Proteomes" id="UP000492821">
    <property type="component" value="Unassembled WGS sequence"/>
</dbReference>
<keyword evidence="2" id="KW-1185">Reference proteome</keyword>
<evidence type="ECO:0000313" key="2">
    <source>
        <dbReference type="Proteomes" id="UP000492821"/>
    </source>
</evidence>
<protein>
    <submittedName>
        <fullName evidence="3">MSP domain-containing protein</fullName>
    </submittedName>
</protein>
<feature type="region of interest" description="Disordered" evidence="1">
    <location>
        <begin position="1"/>
        <end position="25"/>
    </location>
</feature>
<name>A0A7E4UT84_PANRE</name>
<organism evidence="2 3">
    <name type="scientific">Panagrellus redivivus</name>
    <name type="common">Microworm</name>
    <dbReference type="NCBI Taxonomy" id="6233"/>
    <lineage>
        <taxon>Eukaryota</taxon>
        <taxon>Metazoa</taxon>
        <taxon>Ecdysozoa</taxon>
        <taxon>Nematoda</taxon>
        <taxon>Chromadorea</taxon>
        <taxon>Rhabditida</taxon>
        <taxon>Tylenchina</taxon>
        <taxon>Panagrolaimomorpha</taxon>
        <taxon>Panagrolaimoidea</taxon>
        <taxon>Panagrolaimidae</taxon>
        <taxon>Panagrellus</taxon>
    </lineage>
</organism>
<reference evidence="2" key="1">
    <citation type="journal article" date="2013" name="Genetics">
        <title>The draft genome and transcriptome of Panagrellus redivivus are shaped by the harsh demands of a free-living lifestyle.</title>
        <authorList>
            <person name="Srinivasan J."/>
            <person name="Dillman A.R."/>
            <person name="Macchietto M.G."/>
            <person name="Heikkinen L."/>
            <person name="Lakso M."/>
            <person name="Fracchia K.M."/>
            <person name="Antoshechkin I."/>
            <person name="Mortazavi A."/>
            <person name="Wong G."/>
            <person name="Sternberg P.W."/>
        </authorList>
    </citation>
    <scope>NUCLEOTIDE SEQUENCE [LARGE SCALE GENOMIC DNA]</scope>
    <source>
        <strain evidence="2">MT8872</strain>
    </source>
</reference>
<reference evidence="3" key="2">
    <citation type="submission" date="2020-10" db="UniProtKB">
        <authorList>
            <consortium name="WormBaseParasite"/>
        </authorList>
    </citation>
    <scope>IDENTIFICATION</scope>
</reference>
<dbReference type="WBParaSite" id="Pan_g12545.t1">
    <property type="protein sequence ID" value="Pan_g12545.t1"/>
    <property type="gene ID" value="Pan_g12545"/>
</dbReference>
<proteinExistence type="predicted"/>
<accession>A0A7E4UT84</accession>
<evidence type="ECO:0000313" key="3">
    <source>
        <dbReference type="WBParaSite" id="Pan_g12545.t1"/>
    </source>
</evidence>
<dbReference type="AlphaFoldDB" id="A0A7E4UT84"/>
<sequence>MTSFRTGTALTPAGHRTNSQNPARNDHFCFDINVNKNPFRHFSSASTVIKYSMPTNTVVKYSILAN</sequence>